<keyword evidence="3" id="KW-1185">Reference proteome</keyword>
<keyword evidence="1" id="KW-1133">Transmembrane helix</keyword>
<keyword evidence="1" id="KW-0812">Transmembrane</keyword>
<dbReference type="AlphaFoldDB" id="A0A8S0WCA7"/>
<keyword evidence="1" id="KW-0472">Membrane</keyword>
<dbReference type="EMBL" id="CADCXN010000099">
    <property type="protein sequence ID" value="CAA9892355.1"/>
    <property type="molecule type" value="Genomic_DNA"/>
</dbReference>
<reference evidence="2 3" key="1">
    <citation type="submission" date="2020-02" db="EMBL/GenBank/DDBJ databases">
        <authorList>
            <person name="Hogendoorn C."/>
        </authorList>
    </citation>
    <scope>NUCLEOTIDE SEQUENCE [LARGE SCALE GENOMIC DNA]</scope>
    <source>
        <strain evidence="2">METHB21</strain>
    </source>
</reference>
<evidence type="ECO:0000256" key="1">
    <source>
        <dbReference type="SAM" id="Phobius"/>
    </source>
</evidence>
<sequence>MFENQSAPAFPGRKTVQYLVVIIITPIAGELVKSIPLF</sequence>
<comment type="caution">
    <text evidence="2">The sequence shown here is derived from an EMBL/GenBank/DDBJ whole genome shotgun (WGS) entry which is preliminary data.</text>
</comment>
<gene>
    <name evidence="2" type="ORF">METHB2_670009</name>
</gene>
<evidence type="ECO:0000313" key="2">
    <source>
        <dbReference type="EMBL" id="CAA9892355.1"/>
    </source>
</evidence>
<dbReference type="Proteomes" id="UP000494216">
    <property type="component" value="Unassembled WGS sequence"/>
</dbReference>
<accession>A0A8S0WCA7</accession>
<name>A0A8S0WCA7_9GAMM</name>
<protein>
    <submittedName>
        <fullName evidence="2">Uncharacterized protein</fullName>
    </submittedName>
</protein>
<evidence type="ECO:0000313" key="3">
    <source>
        <dbReference type="Proteomes" id="UP000494216"/>
    </source>
</evidence>
<feature type="transmembrane region" description="Helical" evidence="1">
    <location>
        <begin position="15"/>
        <end position="32"/>
    </location>
</feature>
<organism evidence="2 3">
    <name type="scientific">Candidatus Methylobacter favarea</name>
    <dbReference type="NCBI Taxonomy" id="2707345"/>
    <lineage>
        <taxon>Bacteria</taxon>
        <taxon>Pseudomonadati</taxon>
        <taxon>Pseudomonadota</taxon>
        <taxon>Gammaproteobacteria</taxon>
        <taxon>Methylococcales</taxon>
        <taxon>Methylococcaceae</taxon>
        <taxon>Methylobacter</taxon>
    </lineage>
</organism>
<proteinExistence type="predicted"/>